<evidence type="ECO:0000313" key="3">
    <source>
        <dbReference type="Proteomes" id="UP000572817"/>
    </source>
</evidence>
<protein>
    <submittedName>
        <fullName evidence="2">Uncharacterized protein</fullName>
    </submittedName>
</protein>
<dbReference type="AlphaFoldDB" id="A0A8H4NGN7"/>
<feature type="transmembrane region" description="Helical" evidence="1">
    <location>
        <begin position="43"/>
        <end position="65"/>
    </location>
</feature>
<keyword evidence="1" id="KW-0472">Membrane</keyword>
<gene>
    <name evidence="2" type="ORF">GTA08_BOTSDO00702</name>
</gene>
<reference evidence="2" key="1">
    <citation type="submission" date="2020-04" db="EMBL/GenBank/DDBJ databases">
        <title>Genome Assembly and Annotation of Botryosphaeria dothidea sdau 11-99, a Latent Pathogen of Apple Fruit Ring Rot in China.</title>
        <authorList>
            <person name="Yu C."/>
            <person name="Diao Y."/>
            <person name="Lu Q."/>
            <person name="Zhao J."/>
            <person name="Cui S."/>
            <person name="Peng C."/>
            <person name="He B."/>
            <person name="Liu H."/>
        </authorList>
    </citation>
    <scope>NUCLEOTIDE SEQUENCE [LARGE SCALE GENOMIC DNA]</scope>
    <source>
        <strain evidence="2">Sdau11-99</strain>
    </source>
</reference>
<name>A0A8H4NGN7_9PEZI</name>
<keyword evidence="3" id="KW-1185">Reference proteome</keyword>
<evidence type="ECO:0000313" key="2">
    <source>
        <dbReference type="EMBL" id="KAF4314217.1"/>
    </source>
</evidence>
<keyword evidence="1" id="KW-0812">Transmembrane</keyword>
<dbReference type="EMBL" id="WWBZ02000001">
    <property type="protein sequence ID" value="KAF4314217.1"/>
    <property type="molecule type" value="Genomic_DNA"/>
</dbReference>
<sequence length="69" mass="7478">MIVIALAVLLAIISAIIYAISTLLASVPVNINIHVEHVEVKLGFVDLLSIILVGRVVLNAFSYFVSREC</sequence>
<dbReference type="Proteomes" id="UP000572817">
    <property type="component" value="Unassembled WGS sequence"/>
</dbReference>
<organism evidence="2 3">
    <name type="scientific">Botryosphaeria dothidea</name>
    <dbReference type="NCBI Taxonomy" id="55169"/>
    <lineage>
        <taxon>Eukaryota</taxon>
        <taxon>Fungi</taxon>
        <taxon>Dikarya</taxon>
        <taxon>Ascomycota</taxon>
        <taxon>Pezizomycotina</taxon>
        <taxon>Dothideomycetes</taxon>
        <taxon>Dothideomycetes incertae sedis</taxon>
        <taxon>Botryosphaeriales</taxon>
        <taxon>Botryosphaeriaceae</taxon>
        <taxon>Botryosphaeria</taxon>
    </lineage>
</organism>
<proteinExistence type="predicted"/>
<evidence type="ECO:0000256" key="1">
    <source>
        <dbReference type="SAM" id="Phobius"/>
    </source>
</evidence>
<accession>A0A8H4NGN7</accession>
<keyword evidence="1" id="KW-1133">Transmembrane helix</keyword>
<comment type="caution">
    <text evidence="2">The sequence shown here is derived from an EMBL/GenBank/DDBJ whole genome shotgun (WGS) entry which is preliminary data.</text>
</comment>